<keyword evidence="2" id="KW-0560">Oxidoreductase</keyword>
<comment type="similarity">
    <text evidence="1 3">Belongs to the short-chain dehydrogenases/reductases (SDR) family.</text>
</comment>
<protein>
    <recommendedName>
        <fullName evidence="5">Ketoreductase domain-containing protein</fullName>
    </recommendedName>
</protein>
<dbReference type="InterPro" id="IPR020904">
    <property type="entry name" value="Sc_DH/Rdtase_CS"/>
</dbReference>
<sequence>MNGRTSADDNRHAVVVITGASSGIGRCAAGLFARHGWRVGLIARGCAGLEATRDEVEHYGATAATAIADVTDPDALEAAAAHIEKTLGPIDVWVNCAGNATFGRFLDIPADEFRRVTDVTYLGTVNGTRVALRRMLPRDHGSIVNVCSAVAYHGIPLLSSYSGAKHAVRGFGQAIRAELSRDGSHVSLTTLFPPSVNTPFFDHAISHVGLLGRPMSPVYQPEVIAETIHLAALGKSREFPVTSTAILFSLGARFFPRMVRRALHLMHPDRQLTGQTASFDRHVPTLFEPSDQASPVRGAFDAQARSWSLHVYLLRLLGRFSRERVREPRVQAAEPPLHPTQDTVAPPTSPLEP</sequence>
<evidence type="ECO:0000313" key="7">
    <source>
        <dbReference type="Proteomes" id="UP000598032"/>
    </source>
</evidence>
<evidence type="ECO:0000256" key="3">
    <source>
        <dbReference type="RuleBase" id="RU000363"/>
    </source>
</evidence>
<evidence type="ECO:0000313" key="6">
    <source>
        <dbReference type="EMBL" id="CAD6555050.1"/>
    </source>
</evidence>
<reference evidence="6 7" key="1">
    <citation type="submission" date="2020-10" db="EMBL/GenBank/DDBJ databases">
        <authorList>
            <person name="Peeters C."/>
        </authorList>
    </citation>
    <scope>NUCLEOTIDE SEQUENCE [LARGE SCALE GENOMIC DNA]</scope>
    <source>
        <strain evidence="6 7">LMG 28140</strain>
    </source>
</reference>
<feature type="region of interest" description="Disordered" evidence="4">
    <location>
        <begin position="327"/>
        <end position="353"/>
    </location>
</feature>
<comment type="caution">
    <text evidence="6">The sequence shown here is derived from an EMBL/GenBank/DDBJ whole genome shotgun (WGS) entry which is preliminary data.</text>
</comment>
<dbReference type="EMBL" id="CAJHCP010000014">
    <property type="protein sequence ID" value="CAD6555050.1"/>
    <property type="molecule type" value="Genomic_DNA"/>
</dbReference>
<evidence type="ECO:0000259" key="5">
    <source>
        <dbReference type="SMART" id="SM00822"/>
    </source>
</evidence>
<evidence type="ECO:0000256" key="4">
    <source>
        <dbReference type="SAM" id="MobiDB-lite"/>
    </source>
</evidence>
<dbReference type="SMART" id="SM00822">
    <property type="entry name" value="PKS_KR"/>
    <property type="match status" value="1"/>
</dbReference>
<dbReference type="PRINTS" id="PR00080">
    <property type="entry name" value="SDRFAMILY"/>
</dbReference>
<dbReference type="PANTHER" id="PTHR44196:SF1">
    <property type="entry name" value="DEHYDROGENASE_REDUCTASE SDR FAMILY MEMBER 7B"/>
    <property type="match status" value="1"/>
</dbReference>
<dbReference type="InterPro" id="IPR057326">
    <property type="entry name" value="KR_dom"/>
</dbReference>
<dbReference type="RefSeq" id="WP_201645506.1">
    <property type="nucleotide sequence ID" value="NZ_CAJHCP010000014.1"/>
</dbReference>
<dbReference type="Pfam" id="PF00106">
    <property type="entry name" value="adh_short"/>
    <property type="match status" value="1"/>
</dbReference>
<feature type="domain" description="Ketoreductase" evidence="5">
    <location>
        <begin position="13"/>
        <end position="195"/>
    </location>
</feature>
<accession>A0ABM8P326</accession>
<dbReference type="InterPro" id="IPR036291">
    <property type="entry name" value="NAD(P)-bd_dom_sf"/>
</dbReference>
<name>A0ABM8P326_9BURK</name>
<dbReference type="InterPro" id="IPR002347">
    <property type="entry name" value="SDR_fam"/>
</dbReference>
<dbReference type="PRINTS" id="PR00081">
    <property type="entry name" value="GDHRDH"/>
</dbReference>
<organism evidence="6 7">
    <name type="scientific">Paraburkholderia metrosideri</name>
    <dbReference type="NCBI Taxonomy" id="580937"/>
    <lineage>
        <taxon>Bacteria</taxon>
        <taxon>Pseudomonadati</taxon>
        <taxon>Pseudomonadota</taxon>
        <taxon>Betaproteobacteria</taxon>
        <taxon>Burkholderiales</taxon>
        <taxon>Burkholderiaceae</taxon>
        <taxon>Paraburkholderia</taxon>
    </lineage>
</organism>
<gene>
    <name evidence="6" type="ORF">LMG28140_05598</name>
</gene>
<dbReference type="NCBIfam" id="NF005495">
    <property type="entry name" value="PRK07109.1"/>
    <property type="match status" value="1"/>
</dbReference>
<dbReference type="SUPFAM" id="SSF51735">
    <property type="entry name" value="NAD(P)-binding Rossmann-fold domains"/>
    <property type="match status" value="1"/>
</dbReference>
<evidence type="ECO:0000256" key="2">
    <source>
        <dbReference type="ARBA" id="ARBA00023002"/>
    </source>
</evidence>
<dbReference type="Gene3D" id="3.40.50.720">
    <property type="entry name" value="NAD(P)-binding Rossmann-like Domain"/>
    <property type="match status" value="1"/>
</dbReference>
<evidence type="ECO:0000256" key="1">
    <source>
        <dbReference type="ARBA" id="ARBA00006484"/>
    </source>
</evidence>
<dbReference type="PROSITE" id="PS00061">
    <property type="entry name" value="ADH_SHORT"/>
    <property type="match status" value="1"/>
</dbReference>
<dbReference type="Proteomes" id="UP000598032">
    <property type="component" value="Unassembled WGS sequence"/>
</dbReference>
<proteinExistence type="inferred from homology"/>
<dbReference type="PANTHER" id="PTHR44196">
    <property type="entry name" value="DEHYDROGENASE/REDUCTASE SDR FAMILY MEMBER 7B"/>
    <property type="match status" value="1"/>
</dbReference>
<keyword evidence="7" id="KW-1185">Reference proteome</keyword>